<dbReference type="PROSITE" id="PS50994">
    <property type="entry name" value="INTEGRASE"/>
    <property type="match status" value="1"/>
</dbReference>
<proteinExistence type="predicted"/>
<gene>
    <name evidence="2" type="ORF">RRG08_037222</name>
</gene>
<dbReference type="EMBL" id="JAWDGP010002877">
    <property type="protein sequence ID" value="KAK3779160.1"/>
    <property type="molecule type" value="Genomic_DNA"/>
</dbReference>
<name>A0AAE1DR22_9GAST</name>
<dbReference type="AlphaFoldDB" id="A0AAE1DR22"/>
<evidence type="ECO:0000313" key="3">
    <source>
        <dbReference type="Proteomes" id="UP001283361"/>
    </source>
</evidence>
<dbReference type="InterPro" id="IPR001584">
    <property type="entry name" value="Integrase_cat-core"/>
</dbReference>
<dbReference type="SUPFAM" id="SSF53098">
    <property type="entry name" value="Ribonuclease H-like"/>
    <property type="match status" value="1"/>
</dbReference>
<protein>
    <recommendedName>
        <fullName evidence="1">Integrase catalytic domain-containing protein</fullName>
    </recommendedName>
</protein>
<reference evidence="2" key="1">
    <citation type="journal article" date="2023" name="G3 (Bethesda)">
        <title>A reference genome for the long-term kleptoplast-retaining sea slug Elysia crispata morphotype clarki.</title>
        <authorList>
            <person name="Eastman K.E."/>
            <person name="Pendleton A.L."/>
            <person name="Shaikh M.A."/>
            <person name="Suttiyut T."/>
            <person name="Ogas R."/>
            <person name="Tomko P."/>
            <person name="Gavelis G."/>
            <person name="Widhalm J.R."/>
            <person name="Wisecaver J.H."/>
        </authorList>
    </citation>
    <scope>NUCLEOTIDE SEQUENCE</scope>
    <source>
        <strain evidence="2">ECLA1</strain>
    </source>
</reference>
<dbReference type="Proteomes" id="UP001283361">
    <property type="component" value="Unassembled WGS sequence"/>
</dbReference>
<accession>A0AAE1DR22</accession>
<evidence type="ECO:0000259" key="1">
    <source>
        <dbReference type="PROSITE" id="PS50994"/>
    </source>
</evidence>
<organism evidence="2 3">
    <name type="scientific">Elysia crispata</name>
    <name type="common">lettuce slug</name>
    <dbReference type="NCBI Taxonomy" id="231223"/>
    <lineage>
        <taxon>Eukaryota</taxon>
        <taxon>Metazoa</taxon>
        <taxon>Spiralia</taxon>
        <taxon>Lophotrochozoa</taxon>
        <taxon>Mollusca</taxon>
        <taxon>Gastropoda</taxon>
        <taxon>Heterobranchia</taxon>
        <taxon>Euthyneura</taxon>
        <taxon>Panpulmonata</taxon>
        <taxon>Sacoglossa</taxon>
        <taxon>Placobranchoidea</taxon>
        <taxon>Plakobranchidae</taxon>
        <taxon>Elysia</taxon>
    </lineage>
</organism>
<sequence length="92" mass="10554">MILPALQLFYITGFGVPDDIVSDRGRQFSSTLCAQLKKLQGIEAFTTTAYQLHANEKVEYLNRHLKAEFTARTTIKIGWKNFPLPYWAFSIL</sequence>
<comment type="caution">
    <text evidence="2">The sequence shown here is derived from an EMBL/GenBank/DDBJ whole genome shotgun (WGS) entry which is preliminary data.</text>
</comment>
<dbReference type="InterPro" id="IPR036397">
    <property type="entry name" value="RNaseH_sf"/>
</dbReference>
<feature type="domain" description="Integrase catalytic" evidence="1">
    <location>
        <begin position="1"/>
        <end position="92"/>
    </location>
</feature>
<dbReference type="Gene3D" id="3.30.420.10">
    <property type="entry name" value="Ribonuclease H-like superfamily/Ribonuclease H"/>
    <property type="match status" value="1"/>
</dbReference>
<dbReference type="GO" id="GO:0003676">
    <property type="term" value="F:nucleic acid binding"/>
    <property type="evidence" value="ECO:0007669"/>
    <property type="project" value="InterPro"/>
</dbReference>
<keyword evidence="3" id="KW-1185">Reference proteome</keyword>
<evidence type="ECO:0000313" key="2">
    <source>
        <dbReference type="EMBL" id="KAK3779160.1"/>
    </source>
</evidence>
<dbReference type="InterPro" id="IPR012337">
    <property type="entry name" value="RNaseH-like_sf"/>
</dbReference>
<dbReference type="GO" id="GO:0015074">
    <property type="term" value="P:DNA integration"/>
    <property type="evidence" value="ECO:0007669"/>
    <property type="project" value="InterPro"/>
</dbReference>